<name>A0AAW1T9C4_9CHLO</name>
<dbReference type="AlphaFoldDB" id="A0AAW1T9C4"/>
<gene>
    <name evidence="1" type="ORF">WJX84_011186</name>
</gene>
<evidence type="ECO:0000313" key="2">
    <source>
        <dbReference type="Proteomes" id="UP001485043"/>
    </source>
</evidence>
<comment type="caution">
    <text evidence="1">The sequence shown here is derived from an EMBL/GenBank/DDBJ whole genome shotgun (WGS) entry which is preliminary data.</text>
</comment>
<reference evidence="1 2" key="1">
    <citation type="journal article" date="2024" name="Nat. Commun.">
        <title>Phylogenomics reveals the evolutionary origins of lichenization in chlorophyte algae.</title>
        <authorList>
            <person name="Puginier C."/>
            <person name="Libourel C."/>
            <person name="Otte J."/>
            <person name="Skaloud P."/>
            <person name="Haon M."/>
            <person name="Grisel S."/>
            <person name="Petersen M."/>
            <person name="Berrin J.G."/>
            <person name="Delaux P.M."/>
            <person name="Dal Grande F."/>
            <person name="Keller J."/>
        </authorList>
    </citation>
    <scope>NUCLEOTIDE SEQUENCE [LARGE SCALE GENOMIC DNA]</scope>
    <source>
        <strain evidence="1 2">SAG 2523</strain>
    </source>
</reference>
<accession>A0AAW1T9C4</accession>
<protein>
    <submittedName>
        <fullName evidence="1">Uncharacterized protein</fullName>
    </submittedName>
</protein>
<dbReference type="EMBL" id="JALJOV010000237">
    <property type="protein sequence ID" value="KAK9865566.1"/>
    <property type="molecule type" value="Genomic_DNA"/>
</dbReference>
<organism evidence="1 2">
    <name type="scientific">Apatococcus fuscideae</name>
    <dbReference type="NCBI Taxonomy" id="2026836"/>
    <lineage>
        <taxon>Eukaryota</taxon>
        <taxon>Viridiplantae</taxon>
        <taxon>Chlorophyta</taxon>
        <taxon>core chlorophytes</taxon>
        <taxon>Trebouxiophyceae</taxon>
        <taxon>Chlorellales</taxon>
        <taxon>Chlorellaceae</taxon>
        <taxon>Apatococcus</taxon>
    </lineage>
</organism>
<sequence length="150" mass="16913">MQHRDDVPDVALHKGRVLDCHCGVVVLRKATAPLDLNAHQLEGTSEEEACNDQCHYQRSRGEDIKQQSFAEHCGTLEERAYALLMSVTLIKRLRAKRRSGRQVLTGRPCHLPQGRAGHPWSLLTEWWPNRKGSPDSLPVPLQTATAQMFV</sequence>
<keyword evidence="2" id="KW-1185">Reference proteome</keyword>
<dbReference type="Proteomes" id="UP001485043">
    <property type="component" value="Unassembled WGS sequence"/>
</dbReference>
<proteinExistence type="predicted"/>
<evidence type="ECO:0000313" key="1">
    <source>
        <dbReference type="EMBL" id="KAK9865566.1"/>
    </source>
</evidence>